<feature type="chain" id="PRO_5041702057" evidence="1">
    <location>
        <begin position="31"/>
        <end position="1384"/>
    </location>
</feature>
<dbReference type="KEGG" id="paun:MJA45_09435"/>
<dbReference type="GO" id="GO:0016052">
    <property type="term" value="P:carbohydrate catabolic process"/>
    <property type="evidence" value="ECO:0007669"/>
    <property type="project" value="InterPro"/>
</dbReference>
<dbReference type="EMBL" id="CP130318">
    <property type="protein sequence ID" value="WNQ13225.1"/>
    <property type="molecule type" value="Genomic_DNA"/>
</dbReference>
<feature type="domain" description="Carbohydrate-binding" evidence="2">
    <location>
        <begin position="775"/>
        <end position="966"/>
    </location>
</feature>
<dbReference type="Proteomes" id="UP001305702">
    <property type="component" value="Chromosome"/>
</dbReference>
<proteinExistence type="predicted"/>
<dbReference type="SUPFAM" id="SSF49344">
    <property type="entry name" value="CBD9-like"/>
    <property type="match status" value="1"/>
</dbReference>
<evidence type="ECO:0000259" key="2">
    <source>
        <dbReference type="Pfam" id="PF06452"/>
    </source>
</evidence>
<accession>A0AA96RF61</accession>
<gene>
    <name evidence="4" type="ORF">MJA45_09435</name>
</gene>
<sequence>MLSAKSIIRLLIVLCIFMPLLSPIAGRANAASDGLIDELNDYTKMFSHSANVVFDTSNPQYLGGDTKRVTRNSTADGTFVYKTSYDMESFTVPAYYWTGTPLVDLKFFTSADGTDYVPVVPDVYMSGPAASSWQMYAYEAFGLPAGTRYLKIVISGNDKFWTPQVSRVILNLNTGSPMPNIPSGTALEGAAEITLTSATPGAQIFYKKSGETAYQLYQGPIPVSTQTSFDTYAQKDGLTPSEVKTLQYYSKSDWAMDRYGQAVKASFPEKVTEDAQLRQDVAEDQQYYDSLAVPSGRDRFGGLADSEEPYGLSATGYFSIQQADGRTVMVTPNGNVFFSLGVNVISSNETYTQTAGREKSFEWIPGKTGEFATAFRGGSSDLSYYIANRIRKFGVPFEEESFVREGMNRIQKWGFNTVGAWSGNYATASGVPHVKMLPTANMAWAQVSGLHYLDIFADNAEQNIDSVLAQSLPAYREDPALIGYFMENEIHFHKISSVIPQAKASQVASKRKLVDLLESWYNGDIAAFNTAWNTSFTGFNELDEAALTVKTEPAQEDMYKFIKVYADTLYGTIAKVFRKYDPNHLLLGDRWLNQTAQNARLRDILAEASGNSFDVISYNYYAKDASISQLKAIHDKSGGKPIMITEFNFGTAEQGLNSGVIPVDTQEERQLRYRNYVELTASLGYVVGTHWFNYLDQPATGRWWEGYTGERYNTGLVNVADRPYKGFLQGVKQSNDDIYSVVLGQREPFRYDFGEIDRPANRTLEIGRASTPMQIDGIRDDGYDSARQVILKSGDRIVGTGGSGMKAAYDWAWDSEHLYLYADITDPTPMMNPYRDGNLWKGDGVELFVGPEQTDVRQGLLVSDRQLILSAGLKDNGEPYWRWFNTGEQPLINMMVRRHASGDGYALEAAIPWNHLNVTPAVGQTMRFDFGFDDSEDGVRRLRQWLWNGLDGNASNRGNWGMATLGGAADTSPPEIVVTGAEDGQSYDKETTPVISVEDAGSGVKETVVQVDGLPWTAGLPITAKGPHVLLVTAADNAGNTTAYTSRFTIYGTTSLTAGRAEGEYSDIVSLEAWLKEEGGAAISGAEVHFMAGETPVGTAMTDADGHAALAYPIGLGVTGETASTTYPVTASVYQNDTHYYRGSVASGSLTVAREKASLLYTGPDSVRNDGDQILSLQVVQEQDGSAGSLAGLPVQFTISAIRPDGTLSEIDSSVTEQVYRTDSEGKVKAPVKLPSGLYQVEAQLLPNPYYESVQTVSELAVFDPAISPLQASGFIELEGGSFFGEKAKKLHLNLEPGMAKLHAEPQGKEFIVETVNWFLVSGNSMYWQGEATRDGARYVIRLMFQNDGDGKGPYKTLSLILWEENATEPVYQVYGAGFQGEAG</sequence>
<reference evidence="4 5" key="1">
    <citation type="submission" date="2022-02" db="EMBL/GenBank/DDBJ databases">
        <title>Paenibacillus sp. MBLB1776 Whole Genome Shotgun Sequencing.</title>
        <authorList>
            <person name="Hwang C.Y."/>
            <person name="Cho E.-S."/>
            <person name="Seo M.-J."/>
        </authorList>
    </citation>
    <scope>NUCLEOTIDE SEQUENCE [LARGE SCALE GENOMIC DNA]</scope>
    <source>
        <strain evidence="4 5">MBLB1776</strain>
    </source>
</reference>
<dbReference type="InterPro" id="IPR010502">
    <property type="entry name" value="Carb-bd_dom_fam9"/>
</dbReference>
<organism evidence="4 5">
    <name type="scientific">Paenibacillus aurantius</name>
    <dbReference type="NCBI Taxonomy" id="2918900"/>
    <lineage>
        <taxon>Bacteria</taxon>
        <taxon>Bacillati</taxon>
        <taxon>Bacillota</taxon>
        <taxon>Bacilli</taxon>
        <taxon>Bacillales</taxon>
        <taxon>Paenibacillaceae</taxon>
        <taxon>Paenibacillus</taxon>
    </lineage>
</organism>
<dbReference type="Pfam" id="PF06452">
    <property type="entry name" value="CBM9_1"/>
    <property type="match status" value="1"/>
</dbReference>
<evidence type="ECO:0000259" key="3">
    <source>
        <dbReference type="Pfam" id="PF13290"/>
    </source>
</evidence>
<dbReference type="Pfam" id="PF13290">
    <property type="entry name" value="CHB_HEX_C_1"/>
    <property type="match status" value="1"/>
</dbReference>
<evidence type="ECO:0000256" key="1">
    <source>
        <dbReference type="SAM" id="SignalP"/>
    </source>
</evidence>
<dbReference type="RefSeq" id="WP_315607005.1">
    <property type="nucleotide sequence ID" value="NZ_CP130318.1"/>
</dbReference>
<dbReference type="Gene3D" id="2.60.40.1190">
    <property type="match status" value="1"/>
</dbReference>
<keyword evidence="1" id="KW-0732">Signal</keyword>
<dbReference type="SUPFAM" id="SSF51445">
    <property type="entry name" value="(Trans)glycosidases"/>
    <property type="match status" value="1"/>
</dbReference>
<evidence type="ECO:0000313" key="4">
    <source>
        <dbReference type="EMBL" id="WNQ13225.1"/>
    </source>
</evidence>
<feature type="domain" description="GH29D-like beta-sandwich" evidence="3">
    <location>
        <begin position="183"/>
        <end position="245"/>
    </location>
</feature>
<dbReference type="InterPro" id="IPR017853">
    <property type="entry name" value="GH"/>
</dbReference>
<feature type="signal peptide" evidence="1">
    <location>
        <begin position="1"/>
        <end position="30"/>
    </location>
</feature>
<evidence type="ECO:0000313" key="5">
    <source>
        <dbReference type="Proteomes" id="UP001305702"/>
    </source>
</evidence>
<dbReference type="InterPro" id="IPR059177">
    <property type="entry name" value="GH29D-like_dom"/>
</dbReference>
<dbReference type="Gene3D" id="3.20.20.80">
    <property type="entry name" value="Glycosidases"/>
    <property type="match status" value="1"/>
</dbReference>
<protein>
    <submittedName>
        <fullName evidence="4">Sugar-binding protein</fullName>
    </submittedName>
</protein>
<dbReference type="GO" id="GO:0004553">
    <property type="term" value="F:hydrolase activity, hydrolyzing O-glycosyl compounds"/>
    <property type="evidence" value="ECO:0007669"/>
    <property type="project" value="InterPro"/>
</dbReference>
<dbReference type="GO" id="GO:0030246">
    <property type="term" value="F:carbohydrate binding"/>
    <property type="evidence" value="ECO:0007669"/>
    <property type="project" value="InterPro"/>
</dbReference>
<name>A0AA96RF61_9BACL</name>
<keyword evidence="5" id="KW-1185">Reference proteome</keyword>